<dbReference type="EMBL" id="CAJNOQ010016962">
    <property type="protein sequence ID" value="CAF1390517.1"/>
    <property type="molecule type" value="Genomic_DNA"/>
</dbReference>
<keyword evidence="3" id="KW-1185">Reference proteome</keyword>
<organism evidence="1 3">
    <name type="scientific">Didymodactylos carnosus</name>
    <dbReference type="NCBI Taxonomy" id="1234261"/>
    <lineage>
        <taxon>Eukaryota</taxon>
        <taxon>Metazoa</taxon>
        <taxon>Spiralia</taxon>
        <taxon>Gnathifera</taxon>
        <taxon>Rotifera</taxon>
        <taxon>Eurotatoria</taxon>
        <taxon>Bdelloidea</taxon>
        <taxon>Philodinida</taxon>
        <taxon>Philodinidae</taxon>
        <taxon>Didymodactylos</taxon>
    </lineage>
</organism>
<dbReference type="Proteomes" id="UP000681722">
    <property type="component" value="Unassembled WGS sequence"/>
</dbReference>
<dbReference type="OrthoDB" id="10208762at2759"/>
<protein>
    <submittedName>
        <fullName evidence="1">Uncharacterized protein</fullName>
    </submittedName>
</protein>
<name>A0A815KAN0_9BILA</name>
<proteinExistence type="predicted"/>
<dbReference type="AlphaFoldDB" id="A0A815KAN0"/>
<comment type="caution">
    <text evidence="1">The sequence shown here is derived from an EMBL/GenBank/DDBJ whole genome shotgun (WGS) entry which is preliminary data.</text>
</comment>
<dbReference type="EMBL" id="CAJOBC010082368">
    <property type="protein sequence ID" value="CAF4285115.1"/>
    <property type="molecule type" value="Genomic_DNA"/>
</dbReference>
<evidence type="ECO:0000313" key="2">
    <source>
        <dbReference type="EMBL" id="CAF4285115.1"/>
    </source>
</evidence>
<reference evidence="1" key="1">
    <citation type="submission" date="2021-02" db="EMBL/GenBank/DDBJ databases">
        <authorList>
            <person name="Nowell W R."/>
        </authorList>
    </citation>
    <scope>NUCLEOTIDE SEQUENCE</scope>
</reference>
<gene>
    <name evidence="1" type="ORF">GPM918_LOCUS32770</name>
    <name evidence="2" type="ORF">SRO942_LOCUS33443</name>
</gene>
<evidence type="ECO:0000313" key="1">
    <source>
        <dbReference type="EMBL" id="CAF1390517.1"/>
    </source>
</evidence>
<evidence type="ECO:0000313" key="3">
    <source>
        <dbReference type="Proteomes" id="UP000663829"/>
    </source>
</evidence>
<dbReference type="Proteomes" id="UP000663829">
    <property type="component" value="Unassembled WGS sequence"/>
</dbReference>
<sequence length="162" mass="18436">MLYSFCQLSVQTTDTALVTFNSTTFITPNLVLLAQFQGQTNQFAQNTARSFASTLSLINNMTQANMLVSDLLTDSISTVYPQYYLYHYEYTYDRRDQEYNSTGIECNCEETPCCIQQAVVYDSNSGKNILFHTPEPVTITKHPGHRPGDLRTFNAIDRQELT</sequence>
<accession>A0A815KAN0</accession>